<accession>A0AAE1F9G9</accession>
<dbReference type="SMART" id="SM00320">
    <property type="entry name" value="WD40"/>
    <property type="match status" value="7"/>
</dbReference>
<feature type="domain" description="CDC20/Fizzy WD40" evidence="9">
    <location>
        <begin position="255"/>
        <end position="544"/>
    </location>
</feature>
<dbReference type="EMBL" id="JAWQEG010002721">
    <property type="protein sequence ID" value="KAK3870075.1"/>
    <property type="molecule type" value="Genomic_DNA"/>
</dbReference>
<evidence type="ECO:0000256" key="5">
    <source>
        <dbReference type="ARBA" id="ARBA00022776"/>
    </source>
</evidence>
<keyword evidence="11" id="KW-1185">Reference proteome</keyword>
<evidence type="ECO:0000256" key="2">
    <source>
        <dbReference type="ARBA" id="ARBA00022574"/>
    </source>
</evidence>
<feature type="region of interest" description="Disordered" evidence="8">
    <location>
        <begin position="77"/>
        <end position="150"/>
    </location>
</feature>
<feature type="compositionally biased region" description="Polar residues" evidence="8">
    <location>
        <begin position="77"/>
        <end position="92"/>
    </location>
</feature>
<evidence type="ECO:0000256" key="1">
    <source>
        <dbReference type="ARBA" id="ARBA00006445"/>
    </source>
</evidence>
<evidence type="ECO:0000256" key="6">
    <source>
        <dbReference type="ARBA" id="ARBA00023306"/>
    </source>
</evidence>
<keyword evidence="2 7" id="KW-0853">WD repeat</keyword>
<protein>
    <recommendedName>
        <fullName evidence="9">CDC20/Fizzy WD40 domain-containing protein</fullName>
    </recommendedName>
</protein>
<dbReference type="SUPFAM" id="SSF50978">
    <property type="entry name" value="WD40 repeat-like"/>
    <property type="match status" value="1"/>
</dbReference>
<dbReference type="PROSITE" id="PS50294">
    <property type="entry name" value="WD_REPEATS_REGION"/>
    <property type="match status" value="2"/>
</dbReference>
<dbReference type="InterPro" id="IPR033010">
    <property type="entry name" value="Cdc20/Fizzy"/>
</dbReference>
<reference evidence="10" key="1">
    <citation type="submission" date="2023-10" db="EMBL/GenBank/DDBJ databases">
        <title>Genome assemblies of two species of porcelain crab, Petrolisthes cinctipes and Petrolisthes manimaculis (Anomura: Porcellanidae).</title>
        <authorList>
            <person name="Angst P."/>
        </authorList>
    </citation>
    <scope>NUCLEOTIDE SEQUENCE</scope>
    <source>
        <strain evidence="10">PB745_01</strain>
        <tissue evidence="10">Gill</tissue>
    </source>
</reference>
<dbReference type="InterPro" id="IPR001680">
    <property type="entry name" value="WD40_rpt"/>
</dbReference>
<evidence type="ECO:0000313" key="11">
    <source>
        <dbReference type="Proteomes" id="UP001286313"/>
    </source>
</evidence>
<sequence>MVSDKHDLGASTTFRQDSVELCGEWPRMSHLLFDAKLTEALRMDGDLPRVPVNRLQRKAQEQNVNYLSINNENSLASISDGNSPRSAKSAHSGSFIDYKSPGRGKSPARNKTPGHVAPKLSVRGAGQKTPGRKTPGRKTPTTPFNQQDRFIPNRSTTDLERSHQLLVNNMEASGGEKNSEEDLLTLQQKEYREKMTENLNDGQQPDTRILSFKNKAPQGKEGHVNNLKVLYSAGKPMVPKAASTRHIPNVPEKVLDAPELVDDYYLHLLDWSTNNHLAVALNSSVYIWNGGDGAITALTQLVDPDYVCSLSWIKEGNVLGIGLSSGATQLWDVAQQKLIRTMDGHQNRVTTLSWNAYILSSGSRSGHIFNHDVRVAQHHVSTLQGHTQEVCGLKWSPDGRLLASGGNDNQVNIWERGSTTPLHTFTEHQAAVKAVSWCPWQNNLLSTGGGTADRTIRLWNCTTGICLKDVATNSQVSSIVWSSHYKELVSGHGFSNNQLTIWKYPTMAKVADLTGHTGRVLELCVSPDGEMVVSAAADETIRIWKCWAVDKKDKKQADSSKGQPISMFARTIR</sequence>
<dbReference type="InterPro" id="IPR015943">
    <property type="entry name" value="WD40/YVTN_repeat-like_dom_sf"/>
</dbReference>
<evidence type="ECO:0000313" key="10">
    <source>
        <dbReference type="EMBL" id="KAK3870075.1"/>
    </source>
</evidence>
<dbReference type="Proteomes" id="UP001286313">
    <property type="component" value="Unassembled WGS sequence"/>
</dbReference>
<dbReference type="GO" id="GO:1905786">
    <property type="term" value="P:positive regulation of anaphase-promoting complex-dependent catabolic process"/>
    <property type="evidence" value="ECO:0007669"/>
    <property type="project" value="TreeGrafter"/>
</dbReference>
<dbReference type="InterPro" id="IPR056150">
    <property type="entry name" value="WD40_CDC20-Fz"/>
</dbReference>
<evidence type="ECO:0000256" key="3">
    <source>
        <dbReference type="ARBA" id="ARBA00022618"/>
    </source>
</evidence>
<dbReference type="GO" id="GO:0031145">
    <property type="term" value="P:anaphase-promoting complex-dependent catabolic process"/>
    <property type="evidence" value="ECO:0007669"/>
    <property type="project" value="TreeGrafter"/>
</dbReference>
<dbReference type="PROSITE" id="PS50082">
    <property type="entry name" value="WD_REPEATS_2"/>
    <property type="match status" value="2"/>
</dbReference>
<keyword evidence="6" id="KW-0131">Cell cycle</keyword>
<keyword evidence="4" id="KW-0677">Repeat</keyword>
<dbReference type="InterPro" id="IPR036322">
    <property type="entry name" value="WD40_repeat_dom_sf"/>
</dbReference>
<dbReference type="GO" id="GO:0010997">
    <property type="term" value="F:anaphase-promoting complex binding"/>
    <property type="evidence" value="ECO:0007669"/>
    <property type="project" value="InterPro"/>
</dbReference>
<dbReference type="PANTHER" id="PTHR19918">
    <property type="entry name" value="CELL DIVISION CYCLE 20 CDC20 FIZZY -RELATED"/>
    <property type="match status" value="1"/>
</dbReference>
<proteinExistence type="inferred from homology"/>
<keyword evidence="3" id="KW-0132">Cell division</keyword>
<organism evidence="10 11">
    <name type="scientific">Petrolisthes cinctipes</name>
    <name type="common">Flat porcelain crab</name>
    <dbReference type="NCBI Taxonomy" id="88211"/>
    <lineage>
        <taxon>Eukaryota</taxon>
        <taxon>Metazoa</taxon>
        <taxon>Ecdysozoa</taxon>
        <taxon>Arthropoda</taxon>
        <taxon>Crustacea</taxon>
        <taxon>Multicrustacea</taxon>
        <taxon>Malacostraca</taxon>
        <taxon>Eumalacostraca</taxon>
        <taxon>Eucarida</taxon>
        <taxon>Decapoda</taxon>
        <taxon>Pleocyemata</taxon>
        <taxon>Anomura</taxon>
        <taxon>Galatheoidea</taxon>
        <taxon>Porcellanidae</taxon>
        <taxon>Petrolisthes</taxon>
    </lineage>
</organism>
<dbReference type="Gene3D" id="2.130.10.10">
    <property type="entry name" value="YVTN repeat-like/Quinoprotein amine dehydrogenase"/>
    <property type="match status" value="1"/>
</dbReference>
<dbReference type="GO" id="GO:1990757">
    <property type="term" value="F:ubiquitin ligase activator activity"/>
    <property type="evidence" value="ECO:0007669"/>
    <property type="project" value="TreeGrafter"/>
</dbReference>
<feature type="repeat" description="WD" evidence="7">
    <location>
        <begin position="513"/>
        <end position="545"/>
    </location>
</feature>
<evidence type="ECO:0000256" key="8">
    <source>
        <dbReference type="SAM" id="MobiDB-lite"/>
    </source>
</evidence>
<evidence type="ECO:0000256" key="7">
    <source>
        <dbReference type="PROSITE-ProRule" id="PRU00221"/>
    </source>
</evidence>
<comment type="caution">
    <text evidence="10">The sequence shown here is derived from an EMBL/GenBank/DDBJ whole genome shotgun (WGS) entry which is preliminary data.</text>
</comment>
<dbReference type="CDD" id="cd00200">
    <property type="entry name" value="WD40"/>
    <property type="match status" value="1"/>
</dbReference>
<dbReference type="GO" id="GO:0005680">
    <property type="term" value="C:anaphase-promoting complex"/>
    <property type="evidence" value="ECO:0007669"/>
    <property type="project" value="TreeGrafter"/>
</dbReference>
<name>A0AAE1F9G9_PETCI</name>
<keyword evidence="5" id="KW-0498">Mitosis</keyword>
<feature type="repeat" description="WD" evidence="7">
    <location>
        <begin position="383"/>
        <end position="424"/>
    </location>
</feature>
<dbReference type="PANTHER" id="PTHR19918:SF8">
    <property type="entry name" value="FI02843P"/>
    <property type="match status" value="1"/>
</dbReference>
<comment type="similarity">
    <text evidence="1">Belongs to the WD repeat CDC20/Fizzy family.</text>
</comment>
<evidence type="ECO:0000256" key="4">
    <source>
        <dbReference type="ARBA" id="ARBA00022737"/>
    </source>
</evidence>
<dbReference type="AlphaFoldDB" id="A0AAE1F9G9"/>
<evidence type="ECO:0000259" key="9">
    <source>
        <dbReference type="Pfam" id="PF24807"/>
    </source>
</evidence>
<gene>
    <name evidence="10" type="ORF">Pcinc_024657</name>
</gene>
<dbReference type="Pfam" id="PF24807">
    <property type="entry name" value="WD40_CDC20-Fz"/>
    <property type="match status" value="1"/>
</dbReference>
<dbReference type="GO" id="GO:0051301">
    <property type="term" value="P:cell division"/>
    <property type="evidence" value="ECO:0007669"/>
    <property type="project" value="UniProtKB-KW"/>
</dbReference>